<evidence type="ECO:0000313" key="3">
    <source>
        <dbReference type="Proteomes" id="UP000032287"/>
    </source>
</evidence>
<keyword evidence="1" id="KW-1133">Transmembrane helix</keyword>
<dbReference type="AlphaFoldDB" id="A0A0D1K2Y3"/>
<dbReference type="RefSeq" id="WP_181404918.1">
    <property type="nucleotide sequence ID" value="NZ_CP012873.1"/>
</dbReference>
<feature type="transmembrane region" description="Helical" evidence="1">
    <location>
        <begin position="15"/>
        <end position="32"/>
    </location>
</feature>
<keyword evidence="1" id="KW-0472">Membrane</keyword>
<dbReference type="Proteomes" id="UP000032287">
    <property type="component" value="Unassembled WGS sequence"/>
</dbReference>
<reference evidence="2 3" key="1">
    <citation type="journal article" date="2015" name="Microbiology (Mosc.)">
        <title>Genomics of the Weissella cibaria species with an examination of its metabolic traits.</title>
        <authorList>
            <person name="Lynch K.M."/>
            <person name="Lucid A."/>
            <person name="Arendt E.K."/>
            <person name="Sleator R.D."/>
            <person name="Lucey B."/>
            <person name="Coffey A."/>
        </authorList>
    </citation>
    <scope>NUCLEOTIDE SEQUENCE [LARGE SCALE GENOMIC DNA]</scope>
    <source>
        <strain evidence="2 3">MG1</strain>
    </source>
</reference>
<dbReference type="PATRIC" id="fig|137591.25.peg.1999"/>
<evidence type="ECO:0000256" key="1">
    <source>
        <dbReference type="SAM" id="Phobius"/>
    </source>
</evidence>
<keyword evidence="3" id="KW-1185">Reference proteome</keyword>
<evidence type="ECO:0000313" key="2">
    <source>
        <dbReference type="EMBL" id="KIU19344.1"/>
    </source>
</evidence>
<accession>A0A0D1K2Y3</accession>
<keyword evidence="1" id="KW-0812">Transmembrane</keyword>
<protein>
    <submittedName>
        <fullName evidence="2">Uncharacterized protein</fullName>
    </submittedName>
</protein>
<name>A0A0D1K2Y3_9LACO</name>
<gene>
    <name evidence="2" type="ORF">QX99_02028</name>
</gene>
<proteinExistence type="predicted"/>
<organism evidence="2 3">
    <name type="scientific">Weissella cibaria</name>
    <dbReference type="NCBI Taxonomy" id="137591"/>
    <lineage>
        <taxon>Bacteria</taxon>
        <taxon>Bacillati</taxon>
        <taxon>Bacillota</taxon>
        <taxon>Bacilli</taxon>
        <taxon>Lactobacillales</taxon>
        <taxon>Lactobacillaceae</taxon>
        <taxon>Weissella</taxon>
    </lineage>
</organism>
<dbReference type="EMBL" id="JWHU01000040">
    <property type="protein sequence ID" value="KIU19344.1"/>
    <property type="molecule type" value="Genomic_DNA"/>
</dbReference>
<sequence>MSFDVHYMIGVMPKLLPYVPLTLLLTIGTVCNRNAGRRHRDLVTS</sequence>
<comment type="caution">
    <text evidence="2">The sequence shown here is derived from an EMBL/GenBank/DDBJ whole genome shotgun (WGS) entry which is preliminary data.</text>
</comment>